<protein>
    <submittedName>
        <fullName evidence="1">Uncharacterized protein</fullName>
    </submittedName>
</protein>
<name>A0ABQ9D1F7_9PASS</name>
<accession>A0ABQ9D1F7</accession>
<sequence length="89" mass="10027">MKLVRSIESKPYEKGLGKLGLFNLEKKRLKGDLIALYETWLNNPGSLSHSSYDLPSRPFPNPVALLWTYSSISVLPELRAPELDKGLEV</sequence>
<dbReference type="EMBL" id="WHWB01034205">
    <property type="protein sequence ID" value="KAJ7412738.1"/>
    <property type="molecule type" value="Genomic_DNA"/>
</dbReference>
<evidence type="ECO:0000313" key="2">
    <source>
        <dbReference type="Proteomes" id="UP001145742"/>
    </source>
</evidence>
<evidence type="ECO:0000313" key="1">
    <source>
        <dbReference type="EMBL" id="KAJ7412738.1"/>
    </source>
</evidence>
<keyword evidence="2" id="KW-1185">Reference proteome</keyword>
<gene>
    <name evidence="1" type="ORF">WISP_94752</name>
</gene>
<comment type="caution">
    <text evidence="1">The sequence shown here is derived from an EMBL/GenBank/DDBJ whole genome shotgun (WGS) entry which is preliminary data.</text>
</comment>
<dbReference type="Proteomes" id="UP001145742">
    <property type="component" value="Unassembled WGS sequence"/>
</dbReference>
<organism evidence="1 2">
    <name type="scientific">Willisornis vidua</name>
    <name type="common">Xingu scale-backed antbird</name>
    <dbReference type="NCBI Taxonomy" id="1566151"/>
    <lineage>
        <taxon>Eukaryota</taxon>
        <taxon>Metazoa</taxon>
        <taxon>Chordata</taxon>
        <taxon>Craniata</taxon>
        <taxon>Vertebrata</taxon>
        <taxon>Euteleostomi</taxon>
        <taxon>Archelosauria</taxon>
        <taxon>Archosauria</taxon>
        <taxon>Dinosauria</taxon>
        <taxon>Saurischia</taxon>
        <taxon>Theropoda</taxon>
        <taxon>Coelurosauria</taxon>
        <taxon>Aves</taxon>
        <taxon>Neognathae</taxon>
        <taxon>Neoaves</taxon>
        <taxon>Telluraves</taxon>
        <taxon>Australaves</taxon>
        <taxon>Passeriformes</taxon>
        <taxon>Thamnophilidae</taxon>
        <taxon>Willisornis</taxon>
    </lineage>
</organism>
<reference evidence="1" key="1">
    <citation type="submission" date="2019-10" db="EMBL/GenBank/DDBJ databases">
        <authorList>
            <person name="Soares A.E.R."/>
            <person name="Aleixo A."/>
            <person name="Schneider P."/>
            <person name="Miyaki C.Y."/>
            <person name="Schneider M.P."/>
            <person name="Mello C."/>
            <person name="Vasconcelos A.T.R."/>
        </authorList>
    </citation>
    <scope>NUCLEOTIDE SEQUENCE</scope>
    <source>
        <tissue evidence="1">Muscle</tissue>
    </source>
</reference>
<proteinExistence type="predicted"/>